<sequence length="108" mass="12197">MFDTKRETYKDWLASLEVGSTWTTVERPSIGAPVLNAYKVVGVTATRWKVGIIQGQTVKHVFQVRKLDGQIVGKRERISGPASSEEIEEAQRARFVYRAARTLESVRC</sequence>
<gene>
    <name evidence="1" type="ORF">HW932_20680</name>
</gene>
<reference evidence="1 2" key="1">
    <citation type="submission" date="2020-06" db="EMBL/GenBank/DDBJ databases">
        <title>Whole-genome sequence of Allochromatium humboldtianum DSM 21881, type strain.</title>
        <authorList>
            <person name="Kyndt J.A."/>
            <person name="Meyer T.E."/>
        </authorList>
    </citation>
    <scope>NUCLEOTIDE SEQUENCE [LARGE SCALE GENOMIC DNA]</scope>
    <source>
        <strain evidence="1 2">DSM 21881</strain>
    </source>
</reference>
<protein>
    <submittedName>
        <fullName evidence="1">Uncharacterized protein</fullName>
    </submittedName>
</protein>
<dbReference type="EMBL" id="JABZEO010000032">
    <property type="protein sequence ID" value="NVZ11665.1"/>
    <property type="molecule type" value="Genomic_DNA"/>
</dbReference>
<dbReference type="AlphaFoldDB" id="A0A850RF62"/>
<comment type="caution">
    <text evidence="1">The sequence shown here is derived from an EMBL/GenBank/DDBJ whole genome shotgun (WGS) entry which is preliminary data.</text>
</comment>
<organism evidence="1 2">
    <name type="scientific">Allochromatium humboldtianum</name>
    <dbReference type="NCBI Taxonomy" id="504901"/>
    <lineage>
        <taxon>Bacteria</taxon>
        <taxon>Pseudomonadati</taxon>
        <taxon>Pseudomonadota</taxon>
        <taxon>Gammaproteobacteria</taxon>
        <taxon>Chromatiales</taxon>
        <taxon>Chromatiaceae</taxon>
        <taxon>Allochromatium</taxon>
    </lineage>
</organism>
<name>A0A850RF62_9GAMM</name>
<dbReference type="RefSeq" id="WP_176978355.1">
    <property type="nucleotide sequence ID" value="NZ_JABZEO010000032.1"/>
</dbReference>
<evidence type="ECO:0000313" key="2">
    <source>
        <dbReference type="Proteomes" id="UP000592294"/>
    </source>
</evidence>
<proteinExistence type="predicted"/>
<accession>A0A850RF62</accession>
<evidence type="ECO:0000313" key="1">
    <source>
        <dbReference type="EMBL" id="NVZ11665.1"/>
    </source>
</evidence>
<keyword evidence="2" id="KW-1185">Reference proteome</keyword>
<dbReference type="Proteomes" id="UP000592294">
    <property type="component" value="Unassembled WGS sequence"/>
</dbReference>